<dbReference type="Pfam" id="PF07963">
    <property type="entry name" value="N_methyl"/>
    <property type="match status" value="1"/>
</dbReference>
<keyword evidence="1" id="KW-0472">Membrane</keyword>
<protein>
    <recommendedName>
        <fullName evidence="4">Prepilin-type N-terminal cleavage/methylation domain-containing protein</fullName>
    </recommendedName>
</protein>
<dbReference type="EMBL" id="MHLH01000010">
    <property type="protein sequence ID" value="OGZ04189.1"/>
    <property type="molecule type" value="Genomic_DNA"/>
</dbReference>
<evidence type="ECO:0000313" key="2">
    <source>
        <dbReference type="EMBL" id="OGZ04189.1"/>
    </source>
</evidence>
<gene>
    <name evidence="2" type="ORF">A2648_01220</name>
</gene>
<accession>A0A1G2CS39</accession>
<sequence length="213" mass="23542">MKFLLKTEDLPPKIFVLQKFWRASKLPTTKRGFTLIEMLVSVAIFTMVATVGIGSLFAINNSNKKAQITRTVMDNLNFALESMARNLRVGSEYHCDFTTGIITQVADCAGGADSIAFEGYKGDSNNETDQIVYRFNGTTQQIERSVNSGATFFGLTAPELSIDTMTFFVTGTPAGDFKQPRVVIVIRGSVFYKNGVKSEFNIETTVSQRKIDS</sequence>
<name>A0A1G2CS39_9BACT</name>
<dbReference type="NCBIfam" id="TIGR02532">
    <property type="entry name" value="IV_pilin_GFxxxE"/>
    <property type="match status" value="1"/>
</dbReference>
<keyword evidence="1" id="KW-0812">Transmembrane</keyword>
<dbReference type="PROSITE" id="PS00409">
    <property type="entry name" value="PROKAR_NTER_METHYL"/>
    <property type="match status" value="1"/>
</dbReference>
<organism evidence="2 3">
    <name type="scientific">Candidatus Lloydbacteria bacterium RIFCSPHIGHO2_01_FULL_41_20</name>
    <dbReference type="NCBI Taxonomy" id="1798657"/>
    <lineage>
        <taxon>Bacteria</taxon>
        <taxon>Candidatus Lloydiibacteriota</taxon>
    </lineage>
</organism>
<proteinExistence type="predicted"/>
<dbReference type="STRING" id="1798657.A2648_01220"/>
<feature type="transmembrane region" description="Helical" evidence="1">
    <location>
        <begin position="38"/>
        <end position="59"/>
    </location>
</feature>
<evidence type="ECO:0000313" key="3">
    <source>
        <dbReference type="Proteomes" id="UP000178841"/>
    </source>
</evidence>
<keyword evidence="1" id="KW-1133">Transmembrane helix</keyword>
<dbReference type="InterPro" id="IPR045584">
    <property type="entry name" value="Pilin-like"/>
</dbReference>
<comment type="caution">
    <text evidence="2">The sequence shown here is derived from an EMBL/GenBank/DDBJ whole genome shotgun (WGS) entry which is preliminary data.</text>
</comment>
<evidence type="ECO:0000256" key="1">
    <source>
        <dbReference type="SAM" id="Phobius"/>
    </source>
</evidence>
<dbReference type="Proteomes" id="UP000178841">
    <property type="component" value="Unassembled WGS sequence"/>
</dbReference>
<dbReference type="InterPro" id="IPR012902">
    <property type="entry name" value="N_methyl_site"/>
</dbReference>
<dbReference type="SUPFAM" id="SSF54523">
    <property type="entry name" value="Pili subunits"/>
    <property type="match status" value="1"/>
</dbReference>
<dbReference type="Gene3D" id="3.30.700.10">
    <property type="entry name" value="Glycoprotein, Type 4 Pilin"/>
    <property type="match status" value="1"/>
</dbReference>
<evidence type="ECO:0008006" key="4">
    <source>
        <dbReference type="Google" id="ProtNLM"/>
    </source>
</evidence>
<dbReference type="AlphaFoldDB" id="A0A1G2CS39"/>
<reference evidence="2 3" key="1">
    <citation type="journal article" date="2016" name="Nat. Commun.">
        <title>Thousands of microbial genomes shed light on interconnected biogeochemical processes in an aquifer system.</title>
        <authorList>
            <person name="Anantharaman K."/>
            <person name="Brown C.T."/>
            <person name="Hug L.A."/>
            <person name="Sharon I."/>
            <person name="Castelle C.J."/>
            <person name="Probst A.J."/>
            <person name="Thomas B.C."/>
            <person name="Singh A."/>
            <person name="Wilkins M.J."/>
            <person name="Karaoz U."/>
            <person name="Brodie E.L."/>
            <person name="Williams K.H."/>
            <person name="Hubbard S.S."/>
            <person name="Banfield J.F."/>
        </authorList>
    </citation>
    <scope>NUCLEOTIDE SEQUENCE [LARGE SCALE GENOMIC DNA]</scope>
</reference>